<dbReference type="GO" id="GO:0140359">
    <property type="term" value="F:ABC-type transporter activity"/>
    <property type="evidence" value="ECO:0007669"/>
    <property type="project" value="InterPro"/>
</dbReference>
<keyword evidence="4" id="KW-0677">Repeat</keyword>
<keyword evidence="8 11" id="KW-0472">Membrane</keyword>
<dbReference type="OrthoDB" id="6500128at2759"/>
<evidence type="ECO:0000313" key="15">
    <source>
        <dbReference type="Proteomes" id="UP000245942"/>
    </source>
</evidence>
<keyword evidence="7 11" id="KW-1133">Transmembrane helix</keyword>
<organism evidence="14 15">
    <name type="scientific">Pseudomicrostroma glucosiphilum</name>
    <dbReference type="NCBI Taxonomy" id="1684307"/>
    <lineage>
        <taxon>Eukaryota</taxon>
        <taxon>Fungi</taxon>
        <taxon>Dikarya</taxon>
        <taxon>Basidiomycota</taxon>
        <taxon>Ustilaginomycotina</taxon>
        <taxon>Exobasidiomycetes</taxon>
        <taxon>Microstromatales</taxon>
        <taxon>Microstromatales incertae sedis</taxon>
        <taxon>Pseudomicrostroma</taxon>
    </lineage>
</organism>
<protein>
    <recommendedName>
        <fullName evidence="16">P-loop containing nucleoside triphosphate hydrolase protein</fullName>
    </recommendedName>
</protein>
<keyword evidence="9" id="KW-0325">Glycoprotein</keyword>
<feature type="domain" description="ABC transmembrane type-1" evidence="13">
    <location>
        <begin position="433"/>
        <end position="743"/>
    </location>
</feature>
<feature type="transmembrane region" description="Helical" evidence="11">
    <location>
        <begin position="1111"/>
        <end position="1131"/>
    </location>
</feature>
<evidence type="ECO:0000256" key="7">
    <source>
        <dbReference type="ARBA" id="ARBA00022989"/>
    </source>
</evidence>
<feature type="transmembrane region" description="Helical" evidence="11">
    <location>
        <begin position="425"/>
        <end position="454"/>
    </location>
</feature>
<feature type="transmembrane region" description="Helical" evidence="11">
    <location>
        <begin position="1315"/>
        <end position="1336"/>
    </location>
</feature>
<feature type="compositionally biased region" description="Polar residues" evidence="10">
    <location>
        <begin position="526"/>
        <end position="535"/>
    </location>
</feature>
<dbReference type="InterPro" id="IPR003593">
    <property type="entry name" value="AAA+_ATPase"/>
</dbReference>
<evidence type="ECO:0000259" key="12">
    <source>
        <dbReference type="PROSITE" id="PS50893"/>
    </source>
</evidence>
<dbReference type="InterPro" id="IPR017871">
    <property type="entry name" value="ABC_transporter-like_CS"/>
</dbReference>
<evidence type="ECO:0000256" key="9">
    <source>
        <dbReference type="ARBA" id="ARBA00023180"/>
    </source>
</evidence>
<feature type="transmembrane region" description="Helical" evidence="11">
    <location>
        <begin position="161"/>
        <end position="181"/>
    </location>
</feature>
<dbReference type="GO" id="GO:0016887">
    <property type="term" value="F:ATP hydrolysis activity"/>
    <property type="evidence" value="ECO:0007669"/>
    <property type="project" value="InterPro"/>
</dbReference>
<evidence type="ECO:0000256" key="2">
    <source>
        <dbReference type="ARBA" id="ARBA00022448"/>
    </source>
</evidence>
<dbReference type="SUPFAM" id="SSF90123">
    <property type="entry name" value="ABC transporter transmembrane region"/>
    <property type="match status" value="2"/>
</dbReference>
<feature type="transmembrane region" description="Helical" evidence="11">
    <location>
        <begin position="1219"/>
        <end position="1243"/>
    </location>
</feature>
<dbReference type="Pfam" id="PF00005">
    <property type="entry name" value="ABC_tran"/>
    <property type="match status" value="2"/>
</dbReference>
<accession>A0A316UGJ3</accession>
<evidence type="ECO:0008006" key="16">
    <source>
        <dbReference type="Google" id="ProtNLM"/>
    </source>
</evidence>
<dbReference type="GO" id="GO:0005524">
    <property type="term" value="F:ATP binding"/>
    <property type="evidence" value="ECO:0007669"/>
    <property type="project" value="UniProtKB-KW"/>
</dbReference>
<feature type="transmembrane region" description="Helical" evidence="11">
    <location>
        <begin position="474"/>
        <end position="498"/>
    </location>
</feature>
<feature type="transmembrane region" description="Helical" evidence="11">
    <location>
        <begin position="187"/>
        <end position="204"/>
    </location>
</feature>
<keyword evidence="6" id="KW-0067">ATP-binding</keyword>
<evidence type="ECO:0000256" key="1">
    <source>
        <dbReference type="ARBA" id="ARBA00004141"/>
    </source>
</evidence>
<dbReference type="GO" id="GO:0000329">
    <property type="term" value="C:fungal-type vacuole membrane"/>
    <property type="evidence" value="ECO:0007669"/>
    <property type="project" value="TreeGrafter"/>
</dbReference>
<gene>
    <name evidence="14" type="ORF">BCV69DRAFT_257017</name>
</gene>
<feature type="transmembrane region" description="Helical" evidence="11">
    <location>
        <begin position="1288"/>
        <end position="1309"/>
    </location>
</feature>
<feature type="compositionally biased region" description="Basic and acidic residues" evidence="10">
    <location>
        <begin position="538"/>
        <end position="548"/>
    </location>
</feature>
<dbReference type="InterPro" id="IPR003439">
    <property type="entry name" value="ABC_transporter-like_ATP-bd"/>
</dbReference>
<dbReference type="InterPro" id="IPR050173">
    <property type="entry name" value="ABC_transporter_C-like"/>
</dbReference>
<name>A0A316UGJ3_9BASI</name>
<feature type="transmembrane region" description="Helical" evidence="11">
    <location>
        <begin position="680"/>
        <end position="704"/>
    </location>
</feature>
<feature type="region of interest" description="Disordered" evidence="10">
    <location>
        <begin position="526"/>
        <end position="548"/>
    </location>
</feature>
<proteinExistence type="predicted"/>
<dbReference type="InterPro" id="IPR027417">
    <property type="entry name" value="P-loop_NTPase"/>
</dbReference>
<evidence type="ECO:0000256" key="4">
    <source>
        <dbReference type="ARBA" id="ARBA00022737"/>
    </source>
</evidence>
<evidence type="ECO:0000256" key="5">
    <source>
        <dbReference type="ARBA" id="ARBA00022741"/>
    </source>
</evidence>
<comment type="subcellular location">
    <subcellularLocation>
        <location evidence="1">Membrane</location>
        <topology evidence="1">Multi-pass membrane protein</topology>
    </subcellularLocation>
</comment>
<evidence type="ECO:0000256" key="10">
    <source>
        <dbReference type="SAM" id="MobiDB-lite"/>
    </source>
</evidence>
<dbReference type="CDD" id="cd03250">
    <property type="entry name" value="ABCC_MRP_domain1"/>
    <property type="match status" value="1"/>
</dbReference>
<dbReference type="PANTHER" id="PTHR24223:SF353">
    <property type="entry name" value="ABC TRANSPORTER ATP-BINDING PROTEIN_PERMEASE VMR1-RELATED"/>
    <property type="match status" value="1"/>
</dbReference>
<dbReference type="STRING" id="1684307.A0A316UGJ3"/>
<feature type="transmembrane region" description="Helical" evidence="11">
    <location>
        <begin position="216"/>
        <end position="234"/>
    </location>
</feature>
<feature type="domain" description="ABC transmembrane type-1" evidence="13">
    <location>
        <begin position="1123"/>
        <end position="1452"/>
    </location>
</feature>
<evidence type="ECO:0000313" key="14">
    <source>
        <dbReference type="EMBL" id="PWN22275.1"/>
    </source>
</evidence>
<dbReference type="CDD" id="cd18596">
    <property type="entry name" value="ABC_6TM_VMR1_D1_like"/>
    <property type="match status" value="1"/>
</dbReference>
<dbReference type="CDD" id="cd03244">
    <property type="entry name" value="ABCC_MRP_domain2"/>
    <property type="match status" value="1"/>
</dbReference>
<dbReference type="SMART" id="SM00382">
    <property type="entry name" value="AAA"/>
    <property type="match status" value="2"/>
</dbReference>
<evidence type="ECO:0000256" key="8">
    <source>
        <dbReference type="ARBA" id="ARBA00023136"/>
    </source>
</evidence>
<feature type="transmembrane region" description="Helical" evidence="11">
    <location>
        <begin position="572"/>
        <end position="594"/>
    </location>
</feature>
<keyword evidence="2" id="KW-0813">Transport</keyword>
<dbReference type="FunFam" id="3.40.50.300:FF:000825">
    <property type="entry name" value="ABC bile acid transporter"/>
    <property type="match status" value="1"/>
</dbReference>
<evidence type="ECO:0000256" key="3">
    <source>
        <dbReference type="ARBA" id="ARBA00022692"/>
    </source>
</evidence>
<keyword evidence="5" id="KW-0547">Nucleotide-binding</keyword>
<dbReference type="PROSITE" id="PS50893">
    <property type="entry name" value="ABC_TRANSPORTER_2"/>
    <property type="match status" value="2"/>
</dbReference>
<evidence type="ECO:0000256" key="6">
    <source>
        <dbReference type="ARBA" id="ARBA00022840"/>
    </source>
</evidence>
<feature type="transmembrane region" description="Helical" evidence="11">
    <location>
        <begin position="246"/>
        <end position="265"/>
    </location>
</feature>
<reference evidence="14 15" key="1">
    <citation type="journal article" date="2018" name="Mol. Biol. Evol.">
        <title>Broad Genomic Sampling Reveals a Smut Pathogenic Ancestry of the Fungal Clade Ustilaginomycotina.</title>
        <authorList>
            <person name="Kijpornyongpan T."/>
            <person name="Mondo S.J."/>
            <person name="Barry K."/>
            <person name="Sandor L."/>
            <person name="Lee J."/>
            <person name="Lipzen A."/>
            <person name="Pangilinan J."/>
            <person name="LaButti K."/>
            <person name="Hainaut M."/>
            <person name="Henrissat B."/>
            <person name="Grigoriev I.V."/>
            <person name="Spatafora J.W."/>
            <person name="Aime M.C."/>
        </authorList>
    </citation>
    <scope>NUCLEOTIDE SEQUENCE [LARGE SCALE GENOMIC DNA]</scope>
    <source>
        <strain evidence="14 15">MCA 4718</strain>
    </source>
</reference>
<keyword evidence="3 11" id="KW-0812">Transmembrane</keyword>
<dbReference type="EMBL" id="KZ819323">
    <property type="protein sequence ID" value="PWN22275.1"/>
    <property type="molecule type" value="Genomic_DNA"/>
</dbReference>
<feature type="domain" description="ABC transporter" evidence="12">
    <location>
        <begin position="782"/>
        <end position="1039"/>
    </location>
</feature>
<dbReference type="PROSITE" id="PS50929">
    <property type="entry name" value="ABC_TM1F"/>
    <property type="match status" value="2"/>
</dbReference>
<evidence type="ECO:0000259" key="13">
    <source>
        <dbReference type="PROSITE" id="PS50929"/>
    </source>
</evidence>
<dbReference type="FunFam" id="3.40.50.300:FF:000630">
    <property type="entry name" value="ATP-binding cassette (ABC) transporter, putative"/>
    <property type="match status" value="1"/>
</dbReference>
<dbReference type="InterPro" id="IPR036640">
    <property type="entry name" value="ABC1_TM_sf"/>
</dbReference>
<evidence type="ECO:0000256" key="11">
    <source>
        <dbReference type="SAM" id="Phobius"/>
    </source>
</evidence>
<dbReference type="CDD" id="cd18604">
    <property type="entry name" value="ABC_6TM_VMR1_D2_like"/>
    <property type="match status" value="1"/>
</dbReference>
<dbReference type="Proteomes" id="UP000245942">
    <property type="component" value="Unassembled WGS sequence"/>
</dbReference>
<dbReference type="GeneID" id="37012350"/>
<dbReference type="Gene3D" id="1.20.1560.10">
    <property type="entry name" value="ABC transporter type 1, transmembrane domain"/>
    <property type="match status" value="2"/>
</dbReference>
<dbReference type="PROSITE" id="PS00211">
    <property type="entry name" value="ABC_TRANSPORTER_1"/>
    <property type="match status" value="2"/>
</dbReference>
<dbReference type="Gene3D" id="3.40.50.300">
    <property type="entry name" value="P-loop containing nucleotide triphosphate hydrolases"/>
    <property type="match status" value="2"/>
</dbReference>
<sequence length="1779" mass="194258">MLGCSKVHDNVDWTPCFREKFLNTALPLGALLVSLFVFLLQYAHSTRKHKRSAKVIAQLDPSASNFATARLTGEGGVDGQRVDQRSSLFSRAAKNLPSWRSSKNNAKKGKGLAGEPVSAATVAVFRTENAMILNEVHSIPLRQLSAPELARKRVLDTSKRCVDTFGAIIIASLHAAGWMMGGGRTEAVWSTTWIYLAVLGGFSLGTSHSLYSHKTAIFLIYFVVAISNLRSTVISHEEFKADLVLAAVKLAAAGLILIPTLFFPLESKVPAHLAAIHRTMQARSQFGVPGTAIPSPAPSSPLLRAQRDDEASADLNNGDLLDRLAARNAEEKIRDEAPPPPEVQASLYSRLYFSFVTPAMIKHYKTQFTLPAVPDLPPGDKAAAVVASFRAESNRDTNDKSGDASTLVPSNRPLAGRLIWHYRSLLLLQIMWAAVEAALEMSPAVGLRALLAYLEERDAERNGGAKAMTPVHMAVLYAVAMGVGQALGAICASQSLFIGRRICIRLRAILITEIISKALRKSDVSRTTSEETSSPAEGVKKTKGKEDDKQLSATDGQIANLVSVDVFKVSEVCAYLHFVFPQAPLILGLALYLLYSLLGWSALAGFAVLAAAMPAQALVARFFVKLQKQLLEATDKRLNLTTEVLNCIKTVKFFAWEEAFAARLGEARARELRVLRKRSFAWLLATFFYFGSPVLVTVVTFGIHTQVRKQALTAETAFTALALFNLIRNPLDALPDMIVNILSALVSVRRIDSFLREPETLKYEQLLRNEADGPPNPSDPVVGFEHATFVFGAGKSDAGADSDGDATSAEQSFALKDLTLHFPEGKLSIITGPVGAGKTCLLLSLLGETRRVSGRTFMPCPIARALEPVNPATGLSNTVAYVSQSAWLLGTTVKENILFGSPYNDQRYRSVLKACSLEPDLKILEYHDETEVGEKGTSLSGGQKARVALARALYSSARYILIDDALSAVDAHTAEHLYKEYLLGPLMSGRTCLLVTHSVSLVLPGASYAVVLDNGRVTRAGPADELAADGVFDHETGPRSVKPTENGLSNDKGASDDEANPIIEEVDDNARAHEEAEIKIKQDRKKVSKLEETFGQGAVGAAQYYLYARSFFKSAVASVVFWIVAVILFLASRGTDVANSAWLRKWAASYSPHLVKEQGHTSQELGTLQQMIYNQGPAHASQVVFANGNTTAVSSLWQPITALMADKERPDLTLYYLKIYLLISFAFIALSILRDAAVVVGSVSASRNIYIQMTDAVLRARPQFFDRTPVGRIINRFSKDLETLDQEISGMFLFLIDRIIADVIILVVASYALPFFIVFAIFVIMVFTAIGALYIVSSRDLKRIESVQRSPIFTLVGEVLGGAVAIRAYGDAARFTRHCLRLVDKASRPFFFLWYENRWLSMRVDSSAGMVSIVMGLGIIYTKSIDAALAGFAFSFTIQLVDAALWTVRCITINEINFNSVERIGEYLKIEPERSIGTEPPAAWPSSSGNIVVEDLTVRYTPEFEPVLKNVSFEIQPGEKVGIVGRTGSGKSTLALSFFRFLEAEAGQIIIDGISISSVPLKTLRQRLTVIPQDAQLFSGTVRSNLDPFSQYEEGELWQALQRCKLASSGATPAASRAPTRPGSPVAGEGSSLFTSLNAPIEQGGRNLSAGQRQLLALARGLLKMRDSRILILDESTANLDTASDQQIQRTIRKEMAPGATILVIAHRLRTIIDFDKILVLDKGNVLEYDAPLTLLQDEKSSFWELCARSGELEMLQEMAETAAEEKKKRLSQEGKQVR</sequence>
<feature type="transmembrane region" description="Helical" evidence="11">
    <location>
        <begin position="600"/>
        <end position="624"/>
    </location>
</feature>
<dbReference type="Pfam" id="PF00664">
    <property type="entry name" value="ABC_membrane"/>
    <property type="match status" value="2"/>
</dbReference>
<feature type="transmembrane region" description="Helical" evidence="11">
    <location>
        <begin position="1404"/>
        <end position="1421"/>
    </location>
</feature>
<dbReference type="SUPFAM" id="SSF52540">
    <property type="entry name" value="P-loop containing nucleoside triphosphate hydrolases"/>
    <property type="match status" value="2"/>
</dbReference>
<feature type="region of interest" description="Disordered" evidence="10">
    <location>
        <begin position="1028"/>
        <end position="1060"/>
    </location>
</feature>
<dbReference type="InterPro" id="IPR011527">
    <property type="entry name" value="ABC1_TM_dom"/>
</dbReference>
<dbReference type="PANTHER" id="PTHR24223">
    <property type="entry name" value="ATP-BINDING CASSETTE SUB-FAMILY C"/>
    <property type="match status" value="1"/>
</dbReference>
<feature type="transmembrane region" description="Helical" evidence="11">
    <location>
        <begin position="21"/>
        <end position="42"/>
    </location>
</feature>
<feature type="domain" description="ABC transporter" evidence="12">
    <location>
        <begin position="1491"/>
        <end position="1748"/>
    </location>
</feature>
<dbReference type="RefSeq" id="XP_025349435.1">
    <property type="nucleotide sequence ID" value="XM_025490616.1"/>
</dbReference>
<keyword evidence="15" id="KW-1185">Reference proteome</keyword>